<keyword evidence="5" id="KW-1185">Reference proteome</keyword>
<evidence type="ECO:0000313" key="4">
    <source>
        <dbReference type="EMBL" id="KAJ5240544.1"/>
    </source>
</evidence>
<feature type="transmembrane region" description="Helical" evidence="2">
    <location>
        <begin position="198"/>
        <end position="218"/>
    </location>
</feature>
<reference evidence="4" key="2">
    <citation type="journal article" date="2023" name="IMA Fungus">
        <title>Comparative genomic study of the Penicillium genus elucidates a diverse pangenome and 15 lateral gene transfer events.</title>
        <authorList>
            <person name="Petersen C."/>
            <person name="Sorensen T."/>
            <person name="Nielsen M.R."/>
            <person name="Sondergaard T.E."/>
            <person name="Sorensen J.L."/>
            <person name="Fitzpatrick D.A."/>
            <person name="Frisvad J.C."/>
            <person name="Nielsen K.L."/>
        </authorList>
    </citation>
    <scope>NUCLEOTIDE SEQUENCE</scope>
    <source>
        <strain evidence="4">IBT 23319</strain>
    </source>
</reference>
<sequence>MDTTVARLPPAVGALLMENIGIVQIVSMFSIGAYNALETGLVTFDALPKHRGLYFWSMQAASWGILVHAIPAMARFISQSSNLATSIPFMLGWYAMVTGHAVVLYSRLHLIAFIRFNPRWVLWMIIMNAVALHVPMTVLFFGVSNGQPEFARPAAVFDRIQLIGFCIQELVIYSLYIYCTSFLFKVSPAVSRPGRRKVLIHTICVNAFVVFMNILLIVTEFKLHYIQVSFKTVVYSIKLKLEFSVLNRLSSYFFTPVSVQVPEPKQDDTNASSARLTHSRLSGGMRNESTRSNGAQEQQNSEGSQNGTSIESYDPIDAIYPLPSLTEDCQVHASSDWSGQTSELELSRSCVSAKSDV</sequence>
<protein>
    <recommendedName>
        <fullName evidence="3">DUF7703 domain-containing protein</fullName>
    </recommendedName>
</protein>
<dbReference type="AlphaFoldDB" id="A0A9W9P9Q2"/>
<feature type="region of interest" description="Disordered" evidence="1">
    <location>
        <begin position="332"/>
        <end position="357"/>
    </location>
</feature>
<dbReference type="Pfam" id="PF24802">
    <property type="entry name" value="DUF7703"/>
    <property type="match status" value="1"/>
</dbReference>
<accession>A0A9W9P9Q2</accession>
<feature type="region of interest" description="Disordered" evidence="1">
    <location>
        <begin position="264"/>
        <end position="310"/>
    </location>
</feature>
<dbReference type="GeneID" id="81380222"/>
<reference evidence="4" key="1">
    <citation type="submission" date="2022-11" db="EMBL/GenBank/DDBJ databases">
        <authorList>
            <person name="Petersen C."/>
        </authorList>
    </citation>
    <scope>NUCLEOTIDE SEQUENCE</scope>
    <source>
        <strain evidence="4">IBT 23319</strain>
    </source>
</reference>
<proteinExistence type="predicted"/>
<dbReference type="InterPro" id="IPR056120">
    <property type="entry name" value="DUF7703"/>
</dbReference>
<evidence type="ECO:0000259" key="3">
    <source>
        <dbReference type="Pfam" id="PF24802"/>
    </source>
</evidence>
<keyword evidence="2" id="KW-0472">Membrane</keyword>
<feature type="transmembrane region" description="Helical" evidence="2">
    <location>
        <begin position="20"/>
        <end position="41"/>
    </location>
</feature>
<dbReference type="RefSeq" id="XP_056503549.1">
    <property type="nucleotide sequence ID" value="XM_056641055.1"/>
</dbReference>
<dbReference type="PANTHER" id="PTHR37013">
    <property type="entry name" value="INTEGRAL MEMBRANE PROTEIN (AFU_ORTHOLOGUE AFUA_1G05950)-RELATED"/>
    <property type="match status" value="1"/>
</dbReference>
<keyword evidence="2" id="KW-0812">Transmembrane</keyword>
<dbReference type="EMBL" id="JAPQKT010000002">
    <property type="protein sequence ID" value="KAJ5240544.1"/>
    <property type="molecule type" value="Genomic_DNA"/>
</dbReference>
<feature type="transmembrane region" description="Helical" evidence="2">
    <location>
        <begin position="53"/>
        <end position="74"/>
    </location>
</feature>
<evidence type="ECO:0000256" key="1">
    <source>
        <dbReference type="SAM" id="MobiDB-lite"/>
    </source>
</evidence>
<evidence type="ECO:0000313" key="5">
    <source>
        <dbReference type="Proteomes" id="UP001147733"/>
    </source>
</evidence>
<evidence type="ECO:0000256" key="2">
    <source>
        <dbReference type="SAM" id="Phobius"/>
    </source>
</evidence>
<gene>
    <name evidence="4" type="ORF">N7469_002135</name>
</gene>
<feature type="transmembrane region" description="Helical" evidence="2">
    <location>
        <begin position="162"/>
        <end position="186"/>
    </location>
</feature>
<feature type="compositionally biased region" description="Polar residues" evidence="1">
    <location>
        <begin position="290"/>
        <end position="310"/>
    </location>
</feature>
<feature type="transmembrane region" description="Helical" evidence="2">
    <location>
        <begin position="120"/>
        <end position="142"/>
    </location>
</feature>
<dbReference type="Proteomes" id="UP001147733">
    <property type="component" value="Unassembled WGS sequence"/>
</dbReference>
<comment type="caution">
    <text evidence="4">The sequence shown here is derived from an EMBL/GenBank/DDBJ whole genome shotgun (WGS) entry which is preliminary data.</text>
</comment>
<feature type="compositionally biased region" description="Polar residues" evidence="1">
    <location>
        <begin position="269"/>
        <end position="280"/>
    </location>
</feature>
<name>A0A9W9P9Q2_PENCI</name>
<feature type="domain" description="DUF7703" evidence="3">
    <location>
        <begin position="23"/>
        <end position="252"/>
    </location>
</feature>
<keyword evidence="2" id="KW-1133">Transmembrane helix</keyword>
<organism evidence="4 5">
    <name type="scientific">Penicillium citrinum</name>
    <dbReference type="NCBI Taxonomy" id="5077"/>
    <lineage>
        <taxon>Eukaryota</taxon>
        <taxon>Fungi</taxon>
        <taxon>Dikarya</taxon>
        <taxon>Ascomycota</taxon>
        <taxon>Pezizomycotina</taxon>
        <taxon>Eurotiomycetes</taxon>
        <taxon>Eurotiomycetidae</taxon>
        <taxon>Eurotiales</taxon>
        <taxon>Aspergillaceae</taxon>
        <taxon>Penicillium</taxon>
    </lineage>
</organism>
<dbReference type="OrthoDB" id="405906at2759"/>
<dbReference type="PANTHER" id="PTHR37013:SF3">
    <property type="entry name" value="INTEGRAL MEMBRANE PROTEIN (AFU_ORTHOLOGUE AFUA_1G05950)"/>
    <property type="match status" value="1"/>
</dbReference>
<feature type="transmembrane region" description="Helical" evidence="2">
    <location>
        <begin position="86"/>
        <end position="108"/>
    </location>
</feature>